<reference evidence="3" key="1">
    <citation type="submission" date="2024-07" db="EMBL/GenBank/DDBJ databases">
        <title>Complete genome sequence of Verrucomicrobiaceae bacterium NT6N.</title>
        <authorList>
            <person name="Huang C."/>
            <person name="Takami H."/>
            <person name="Hamasaki K."/>
        </authorList>
    </citation>
    <scope>NUCLEOTIDE SEQUENCE</scope>
    <source>
        <strain evidence="3">NT6N</strain>
    </source>
</reference>
<dbReference type="InterPro" id="IPR013424">
    <property type="entry name" value="Ice-binding_C"/>
</dbReference>
<name>A0AAT9FGI7_9BACT</name>
<organism evidence="3">
    <name type="scientific">Oceaniferula spumae</name>
    <dbReference type="NCBI Taxonomy" id="2979115"/>
    <lineage>
        <taxon>Bacteria</taxon>
        <taxon>Pseudomonadati</taxon>
        <taxon>Verrucomicrobiota</taxon>
        <taxon>Verrucomicrobiia</taxon>
        <taxon>Verrucomicrobiales</taxon>
        <taxon>Verrucomicrobiaceae</taxon>
        <taxon>Oceaniferula</taxon>
    </lineage>
</organism>
<evidence type="ECO:0000313" key="3">
    <source>
        <dbReference type="EMBL" id="BDS05094.1"/>
    </source>
</evidence>
<protein>
    <recommendedName>
        <fullName evidence="2">Ice-binding protein C-terminal domain-containing protein</fullName>
    </recommendedName>
</protein>
<evidence type="ECO:0000259" key="2">
    <source>
        <dbReference type="Pfam" id="PF07589"/>
    </source>
</evidence>
<gene>
    <name evidence="3" type="ORF">NT6N_01340</name>
</gene>
<feature type="chain" id="PRO_5043344557" description="Ice-binding protein C-terminal domain-containing protein" evidence="1">
    <location>
        <begin position="20"/>
        <end position="223"/>
    </location>
</feature>
<dbReference type="KEGG" id="osu:NT6N_01340"/>
<keyword evidence="1" id="KW-0732">Signal</keyword>
<dbReference type="EMBL" id="AP026866">
    <property type="protein sequence ID" value="BDS05094.1"/>
    <property type="molecule type" value="Genomic_DNA"/>
</dbReference>
<feature type="domain" description="Ice-binding protein C-terminal" evidence="2">
    <location>
        <begin position="201"/>
        <end position="222"/>
    </location>
</feature>
<evidence type="ECO:0000256" key="1">
    <source>
        <dbReference type="SAM" id="SignalP"/>
    </source>
</evidence>
<dbReference type="AlphaFoldDB" id="A0AAT9FGI7"/>
<dbReference type="NCBIfam" id="TIGR02595">
    <property type="entry name" value="PEP_CTERM"/>
    <property type="match status" value="1"/>
</dbReference>
<proteinExistence type="predicted"/>
<accession>A0AAT9FGI7</accession>
<feature type="signal peptide" evidence="1">
    <location>
        <begin position="1"/>
        <end position="19"/>
    </location>
</feature>
<dbReference type="Pfam" id="PF07589">
    <property type="entry name" value="PEP-CTERM"/>
    <property type="match status" value="1"/>
</dbReference>
<sequence>MKLFCIAIAVGLSIGPVYSSIVTVQLSSDSISGGVQFSGTQSWSTENNQFYADVVDNGFDFTLSYDTEASPFNVSGSLGTQFNAMIVAGSIGSRDVSTIANLSGIVSIMSISGSQPRTVLLFTAREKPFGDLANGYNWNDVNFAMTDSDRTLSLSTLPDSGELLLAIDSSAATVRNSRGGNILASREAGSQPGDGAAFDVVPEPSSMMLSMLGSLALVTRRRR</sequence>